<dbReference type="SUPFAM" id="SSF55486">
    <property type="entry name" value="Metalloproteases ('zincins'), catalytic domain"/>
    <property type="match status" value="1"/>
</dbReference>
<sequence>MLPSFKHIALYFYCLLQVTYSIGQNHEFFNYNQTLRIDFVLSGNYNQQKIAIAHFKKISGYSGNQHQNLPPFDYGTYRLVLLDGKTQDTLFIKGFCTLFEEWRVTTPAQQVVKAFEQTIEAPWPLNDVYLIFEARNKSNSFKPLLREKFSPHKSPIMEVKTPDEHPIKLLHGKNKPSQQTDLLILAEGYTRAEKNQFFIDAKKMSNYLLGMKPYSQLKNKITIRARFIASPETGTDIPSKQIWRQTPMNSSFSTFGSERYLESFSTWTIYDYAAGVPHDHIVLLVNSDKYGGGGVYNHFSITSARNKHSNEVFVHELGHGLAGLADEYYYDDNSDFYDLNHEPWNPNITTLIAFDKKWKHLIADNVPVPTPPLPQYESATGVFEGAGYSAKGIYRPAFNCRMKSNDAEGFCEVCQKAIAQMVKFYAGKNK</sequence>
<feature type="domain" description="Peptidase M64 N-terminal" evidence="1">
    <location>
        <begin position="29"/>
        <end position="142"/>
    </location>
</feature>
<evidence type="ECO:0000313" key="2">
    <source>
        <dbReference type="EMBL" id="SFE99233.1"/>
    </source>
</evidence>
<keyword evidence="3" id="KW-1185">Reference proteome</keyword>
<evidence type="ECO:0000313" key="3">
    <source>
        <dbReference type="Proteomes" id="UP000181976"/>
    </source>
</evidence>
<dbReference type="InterPro" id="IPR038171">
    <property type="entry name" value="M64_N_sf"/>
</dbReference>
<dbReference type="Proteomes" id="UP000181976">
    <property type="component" value="Unassembled WGS sequence"/>
</dbReference>
<dbReference type="AlphaFoldDB" id="A0A1I2F2M9"/>
<dbReference type="EMBL" id="FONA01000026">
    <property type="protein sequence ID" value="SFE99233.1"/>
    <property type="molecule type" value="Genomic_DNA"/>
</dbReference>
<dbReference type="InterPro" id="IPR024079">
    <property type="entry name" value="MetalloPept_cat_dom_sf"/>
</dbReference>
<dbReference type="RefSeq" id="WP_010528045.1">
    <property type="nucleotide sequence ID" value="NZ_AFSL01000069.1"/>
</dbReference>
<dbReference type="Gene3D" id="3.40.390.10">
    <property type="entry name" value="Collagenase (Catalytic Domain)"/>
    <property type="match status" value="1"/>
</dbReference>
<dbReference type="InParanoid" id="A0A1I2F2M9"/>
<dbReference type="Gene3D" id="2.60.40.3250">
    <property type="entry name" value="Peptidase M64, N-terminal domain"/>
    <property type="match status" value="1"/>
</dbReference>
<dbReference type="InterPro" id="IPR019026">
    <property type="entry name" value="Peptidase_M64_IgA"/>
</dbReference>
<proteinExistence type="predicted"/>
<accession>A0A1I2F2M9</accession>
<reference evidence="2 3" key="1">
    <citation type="submission" date="2016-10" db="EMBL/GenBank/DDBJ databases">
        <authorList>
            <person name="de Groot N.N."/>
        </authorList>
    </citation>
    <scope>NUCLEOTIDE SEQUENCE [LARGE SCALE GENOMIC DNA]</scope>
    <source>
        <strain evidence="2 3">DSM 19012</strain>
    </source>
</reference>
<dbReference type="Pfam" id="PF09471">
    <property type="entry name" value="Peptidase_M64"/>
    <property type="match status" value="2"/>
</dbReference>
<evidence type="ECO:0000259" key="1">
    <source>
        <dbReference type="Pfam" id="PF16217"/>
    </source>
</evidence>
<dbReference type="eggNOG" id="COG2304">
    <property type="taxonomic scope" value="Bacteria"/>
</dbReference>
<organism evidence="2 3">
    <name type="scientific">Thermophagus xiamenensis</name>
    <dbReference type="NCBI Taxonomy" id="385682"/>
    <lineage>
        <taxon>Bacteria</taxon>
        <taxon>Pseudomonadati</taxon>
        <taxon>Bacteroidota</taxon>
        <taxon>Bacteroidia</taxon>
        <taxon>Marinilabiliales</taxon>
        <taxon>Marinilabiliaceae</taxon>
        <taxon>Thermophagus</taxon>
    </lineage>
</organism>
<dbReference type="STRING" id="385682.SAMN05444380_1263"/>
<protein>
    <submittedName>
        <fullName evidence="2">Peptidase M64 N-terminus</fullName>
    </submittedName>
</protein>
<dbReference type="GO" id="GO:0008237">
    <property type="term" value="F:metallopeptidase activity"/>
    <property type="evidence" value="ECO:0007669"/>
    <property type="project" value="InterPro"/>
</dbReference>
<dbReference type="InterPro" id="IPR032625">
    <property type="entry name" value="M64_N"/>
</dbReference>
<name>A0A1I2F2M9_9BACT</name>
<gene>
    <name evidence="2" type="ORF">SAMN05444380_1263</name>
</gene>
<dbReference type="Pfam" id="PF16217">
    <property type="entry name" value="M64_N"/>
    <property type="match status" value="1"/>
</dbReference>
<dbReference type="OrthoDB" id="127762at2"/>